<evidence type="ECO:0000313" key="3">
    <source>
        <dbReference type="Proteomes" id="UP000295411"/>
    </source>
</evidence>
<dbReference type="PRINTS" id="PR01210">
    <property type="entry name" value="GGTRANSPTASE"/>
</dbReference>
<reference evidence="2 3" key="1">
    <citation type="submission" date="2019-03" db="EMBL/GenBank/DDBJ databases">
        <title>Arthrobacter sp. nov., an bacterium isolated from biocrust in Mu Us Desert.</title>
        <authorList>
            <person name="Lixiong L."/>
        </authorList>
    </citation>
    <scope>NUCLEOTIDE SEQUENCE [LARGE SCALE GENOMIC DNA]</scope>
    <source>
        <strain evidence="2 3">SLN-3</strain>
    </source>
</reference>
<dbReference type="EMBL" id="SMTK01000004">
    <property type="protein sequence ID" value="TDK24893.1"/>
    <property type="molecule type" value="Genomic_DNA"/>
</dbReference>
<dbReference type="OrthoDB" id="9781342at2"/>
<proteinExistence type="predicted"/>
<organism evidence="2 3">
    <name type="scientific">Arthrobacter crusticola</name>
    <dbReference type="NCBI Taxonomy" id="2547960"/>
    <lineage>
        <taxon>Bacteria</taxon>
        <taxon>Bacillati</taxon>
        <taxon>Actinomycetota</taxon>
        <taxon>Actinomycetes</taxon>
        <taxon>Micrococcales</taxon>
        <taxon>Micrococcaceae</taxon>
        <taxon>Arthrobacter</taxon>
    </lineage>
</organism>
<name>A0A4R5TUZ4_9MICC</name>
<dbReference type="Pfam" id="PF01019">
    <property type="entry name" value="G_glu_transpept"/>
    <property type="match status" value="1"/>
</dbReference>
<dbReference type="PANTHER" id="PTHR43881">
    <property type="entry name" value="GAMMA-GLUTAMYLTRANSPEPTIDASE (AFU_ORTHOLOGUE AFUA_4G13580)"/>
    <property type="match status" value="1"/>
</dbReference>
<dbReference type="PANTHER" id="PTHR43881:SF1">
    <property type="entry name" value="GAMMA-GLUTAMYLTRANSPEPTIDASE (AFU_ORTHOLOGUE AFUA_4G13580)"/>
    <property type="match status" value="1"/>
</dbReference>
<dbReference type="SUPFAM" id="SSF56235">
    <property type="entry name" value="N-terminal nucleophile aminohydrolases (Ntn hydrolases)"/>
    <property type="match status" value="1"/>
</dbReference>
<dbReference type="Gene3D" id="1.10.246.230">
    <property type="match status" value="1"/>
</dbReference>
<dbReference type="InterPro" id="IPR043137">
    <property type="entry name" value="GGT_ssub_C"/>
</dbReference>
<keyword evidence="3" id="KW-1185">Reference proteome</keyword>
<dbReference type="InterPro" id="IPR029055">
    <property type="entry name" value="Ntn_hydrolases_N"/>
</dbReference>
<dbReference type="InterPro" id="IPR052896">
    <property type="entry name" value="GGT-like_enzyme"/>
</dbReference>
<dbReference type="Gene3D" id="3.60.20.40">
    <property type="match status" value="1"/>
</dbReference>
<sequence length="519" mass="53811">MPLRPVGGAVSTSHYLATEAGAQALRNGGNAVDAAIAAAAVLCVVYPNNVALGGDLVALVRDPSGRVSFVNATGRASGHERLETLRQRHGDVLPDRGIDTVTVPGGVRGWSTLAGLGGRLGWKERLSPALGCARDGVPVARSVGRAIRLERQALNADPGCRDVFLPGGTALVEGDLLVQPALAGTLEQLIEKGPDDFYSGGVARQWISGLQRRGSAIAEDEVSGYAPTVESPLLGKAGGTEVLTSPPNTQGFSLLRTLRALEDDNLSDPLGADAGKLAEIFASNNSVRSRWLSDPDTARFPAEELISLAANDAESSARAASGDTVGLVAVSDDGWSVSLVQSVYWAFGAAILEPSTGILFQNRGTSFSLDPGHPAAFTPGRRPPHTLMPVLVLQDGELAYALATMGGQAQPQIHAQLLLRLLGGASAIEATSAPRWAVGAQDDGDTPATVTVEADVPAIALESLRVRSDGLKVVQPRDELLGHSNVIRVLASGFDAASDPRSDGSAIVVDAQPDMDPDL</sequence>
<protein>
    <submittedName>
        <fullName evidence="2">Gamma-glutamyltranspeptidase</fullName>
    </submittedName>
</protein>
<accession>A0A4R5TUZ4</accession>
<evidence type="ECO:0000313" key="2">
    <source>
        <dbReference type="EMBL" id="TDK24893.1"/>
    </source>
</evidence>
<evidence type="ECO:0000256" key="1">
    <source>
        <dbReference type="SAM" id="MobiDB-lite"/>
    </source>
</evidence>
<dbReference type="AlphaFoldDB" id="A0A4R5TUZ4"/>
<gene>
    <name evidence="2" type="ORF">E2F48_11975</name>
</gene>
<comment type="caution">
    <text evidence="2">The sequence shown here is derived from an EMBL/GenBank/DDBJ whole genome shotgun (WGS) entry which is preliminary data.</text>
</comment>
<dbReference type="Proteomes" id="UP000295411">
    <property type="component" value="Unassembled WGS sequence"/>
</dbReference>
<feature type="region of interest" description="Disordered" evidence="1">
    <location>
        <begin position="499"/>
        <end position="519"/>
    </location>
</feature>